<dbReference type="Proteomes" id="UP000249229">
    <property type="component" value="Unassembled WGS sequence"/>
</dbReference>
<feature type="transmembrane region" description="Helical" evidence="1">
    <location>
        <begin position="182"/>
        <end position="213"/>
    </location>
</feature>
<feature type="transmembrane region" description="Helical" evidence="1">
    <location>
        <begin position="128"/>
        <end position="146"/>
    </location>
</feature>
<evidence type="ECO:0000313" key="3">
    <source>
        <dbReference type="Proteomes" id="UP000249229"/>
    </source>
</evidence>
<keyword evidence="1" id="KW-1133">Transmembrane helix</keyword>
<keyword evidence="1" id="KW-0812">Transmembrane</keyword>
<keyword evidence="1" id="KW-0472">Membrane</keyword>
<proteinExistence type="predicted"/>
<dbReference type="EMBL" id="QFQI01000001">
    <property type="protein sequence ID" value="PZQ63032.1"/>
    <property type="molecule type" value="Genomic_DNA"/>
</dbReference>
<feature type="transmembrane region" description="Helical" evidence="1">
    <location>
        <begin position="284"/>
        <end position="308"/>
    </location>
</feature>
<feature type="transmembrane region" description="Helical" evidence="1">
    <location>
        <begin position="7"/>
        <end position="28"/>
    </location>
</feature>
<dbReference type="AlphaFoldDB" id="A0A2W5PB77"/>
<evidence type="ECO:0000256" key="1">
    <source>
        <dbReference type="SAM" id="Phobius"/>
    </source>
</evidence>
<evidence type="ECO:0000313" key="2">
    <source>
        <dbReference type="EMBL" id="PZQ63032.1"/>
    </source>
</evidence>
<feature type="transmembrane region" description="Helical" evidence="1">
    <location>
        <begin position="220"/>
        <end position="239"/>
    </location>
</feature>
<feature type="transmembrane region" description="Helical" evidence="1">
    <location>
        <begin position="366"/>
        <end position="383"/>
    </location>
</feature>
<organism evidence="2 3">
    <name type="scientific">Sphingomonas taxi</name>
    <dbReference type="NCBI Taxonomy" id="1549858"/>
    <lineage>
        <taxon>Bacteria</taxon>
        <taxon>Pseudomonadati</taxon>
        <taxon>Pseudomonadota</taxon>
        <taxon>Alphaproteobacteria</taxon>
        <taxon>Sphingomonadales</taxon>
        <taxon>Sphingomonadaceae</taxon>
        <taxon>Sphingomonas</taxon>
    </lineage>
</organism>
<accession>A0A2W5PB77</accession>
<feature type="transmembrane region" description="Helical" evidence="1">
    <location>
        <begin position="419"/>
        <end position="442"/>
    </location>
</feature>
<feature type="transmembrane region" description="Helical" evidence="1">
    <location>
        <begin position="335"/>
        <end position="354"/>
    </location>
</feature>
<sequence>MTRTRPSFVAIVLAGWALTALMLVVTGWDAIVARRFGDADDAMRLAQVRDWLGGQGWFDVAQHRLNHGDFPMHWSRLVDLPLAGTMLALRPLLGVAGAEQAALVIVPLLTLLVVLAMIAAIARRVGGAGTVEPAVLLGALAAPLLFQLRPLRIDHHGWQIALALVAVHALVGRPIARGGAVAGLALALLLTVSLEGLPIVAAIAGVAAIGWALQPRRGAFLRALGAVLAGAAVLLHAATRGPGFWLPACDAVAPAWLAVLIVAGAGVALAGLAERFGLAARLGALAVVAAAAGATLAVLAPACLAGPFGSLPPLVYRIWYLSVLEGRPLWDQPPAWAIIVIAGPAVGLVGAGWQWRRTSGAARERWAMLLALLAAATVVAVFVSRAGATAIALAAPPAGALLAALLARARALTRAAPRVAATLAVLLLAAPGVSVGLVLLALPAAPAASGRPPRPPCASARDMRVLRMLPRGTVFAPIDMTPELLVDTDHHAVAGGYHRGAAAIARVITGFTAVPARAEDAVRGSGADYLAVCPGMPEMELYRDIAPGGLWARLERGDRIAWLQPLRVPGPVLAWRVIRPLPDGHSAP</sequence>
<gene>
    <name evidence="2" type="ORF">DI544_02315</name>
</gene>
<feature type="transmembrane region" description="Helical" evidence="1">
    <location>
        <begin position="101"/>
        <end position="122"/>
    </location>
</feature>
<feature type="transmembrane region" description="Helical" evidence="1">
    <location>
        <begin position="251"/>
        <end position="272"/>
    </location>
</feature>
<reference evidence="2 3" key="1">
    <citation type="submission" date="2017-08" db="EMBL/GenBank/DDBJ databases">
        <title>Infants hospitalized years apart are colonized by the same room-sourced microbial strains.</title>
        <authorList>
            <person name="Brooks B."/>
            <person name="Olm M.R."/>
            <person name="Firek B.A."/>
            <person name="Baker R."/>
            <person name="Thomas B.C."/>
            <person name="Morowitz M.J."/>
            <person name="Banfield J.F."/>
        </authorList>
    </citation>
    <scope>NUCLEOTIDE SEQUENCE [LARGE SCALE GENOMIC DNA]</scope>
    <source>
        <strain evidence="2">S2_005_001_R1_22</strain>
    </source>
</reference>
<comment type="caution">
    <text evidence="2">The sequence shown here is derived from an EMBL/GenBank/DDBJ whole genome shotgun (WGS) entry which is preliminary data.</text>
</comment>
<evidence type="ECO:0008006" key="4">
    <source>
        <dbReference type="Google" id="ProtNLM"/>
    </source>
</evidence>
<name>A0A2W5PB77_9SPHN</name>
<feature type="transmembrane region" description="Helical" evidence="1">
    <location>
        <begin position="389"/>
        <end position="407"/>
    </location>
</feature>
<protein>
    <recommendedName>
        <fullName evidence="4">Glycosyltransferase RgtA/B/C/D-like domain-containing protein</fullName>
    </recommendedName>
</protein>